<dbReference type="CDD" id="cd07381">
    <property type="entry name" value="MPP_CapA"/>
    <property type="match status" value="1"/>
</dbReference>
<dbReference type="Gene3D" id="3.60.21.10">
    <property type="match status" value="1"/>
</dbReference>
<protein>
    <submittedName>
        <fullName evidence="4">AmmeMemoRadiSam system protein B</fullName>
    </submittedName>
</protein>
<comment type="similarity">
    <text evidence="1">Belongs to the CapA family.</text>
</comment>
<dbReference type="Pfam" id="PF01875">
    <property type="entry name" value="Memo"/>
    <property type="match status" value="1"/>
</dbReference>
<organism evidence="4 5">
    <name type="scientific">Candidatus Collierbacteria bacterium CG1_02_44_10</name>
    <dbReference type="NCBI Taxonomy" id="1805087"/>
    <lineage>
        <taxon>Bacteria</taxon>
        <taxon>Candidatus Collieribacteriota</taxon>
    </lineage>
</organism>
<dbReference type="AlphaFoldDB" id="A0A1J4RWF3"/>
<dbReference type="PANTHER" id="PTHR33393:SF11">
    <property type="entry name" value="POLYGLUTAMINE SYNTHESIS ACCESSORY PROTEIN RV0574C-RELATED"/>
    <property type="match status" value="1"/>
</dbReference>
<dbReference type="InterPro" id="IPR052169">
    <property type="entry name" value="CW_Biosynth-Accessory"/>
</dbReference>
<reference evidence="4 5" key="1">
    <citation type="journal article" date="2016" name="Environ. Microbiol.">
        <title>Genomic resolution of a cold subsurface aquifer community provides metabolic insights for novel microbes adapted to high CO concentrations.</title>
        <authorList>
            <person name="Probst A.J."/>
            <person name="Castelle C.J."/>
            <person name="Singh A."/>
            <person name="Brown C.T."/>
            <person name="Anantharaman K."/>
            <person name="Sharon I."/>
            <person name="Hug L.A."/>
            <person name="Burstein D."/>
            <person name="Emerson J.B."/>
            <person name="Thomas B.C."/>
            <person name="Banfield J.F."/>
        </authorList>
    </citation>
    <scope>NUCLEOTIDE SEQUENCE [LARGE SCALE GENOMIC DNA]</scope>
    <source>
        <strain evidence="4">CG1_02_44_10</strain>
    </source>
</reference>
<dbReference type="CDD" id="cd07361">
    <property type="entry name" value="MEMO_like"/>
    <property type="match status" value="1"/>
</dbReference>
<evidence type="ECO:0000256" key="2">
    <source>
        <dbReference type="SAM" id="Phobius"/>
    </source>
</evidence>
<gene>
    <name evidence="4" type="ORF">AUJ42_03115</name>
</gene>
<proteinExistence type="inferred from homology"/>
<dbReference type="PANTHER" id="PTHR33393">
    <property type="entry name" value="POLYGLUTAMINE SYNTHESIS ACCESSORY PROTEIN RV0574C-RELATED"/>
    <property type="match status" value="1"/>
</dbReference>
<feature type="domain" description="Capsule synthesis protein CapA" evidence="3">
    <location>
        <begin position="318"/>
        <end position="541"/>
    </location>
</feature>
<keyword evidence="2" id="KW-0812">Transmembrane</keyword>
<dbReference type="Proteomes" id="UP000182345">
    <property type="component" value="Unassembled WGS sequence"/>
</dbReference>
<dbReference type="NCBIfam" id="TIGR04336">
    <property type="entry name" value="AmmeMemoSam_B"/>
    <property type="match status" value="1"/>
</dbReference>
<dbReference type="EMBL" id="MNUK01000072">
    <property type="protein sequence ID" value="OIN90373.1"/>
    <property type="molecule type" value="Genomic_DNA"/>
</dbReference>
<dbReference type="SMART" id="SM00854">
    <property type="entry name" value="PGA_cap"/>
    <property type="match status" value="1"/>
</dbReference>
<comment type="caution">
    <text evidence="4">The sequence shown here is derived from an EMBL/GenBank/DDBJ whole genome shotgun (WGS) entry which is preliminary data.</text>
</comment>
<name>A0A1J4RWF3_9BACT</name>
<accession>A0A1J4RWF3</accession>
<dbReference type="InterPro" id="IPR019079">
    <property type="entry name" value="Capsule_synth_CapA"/>
</dbReference>
<dbReference type="InterPro" id="IPR002737">
    <property type="entry name" value="MEMO1_fam"/>
</dbReference>
<dbReference type="Pfam" id="PF09587">
    <property type="entry name" value="PGA_cap"/>
    <property type="match status" value="1"/>
</dbReference>
<evidence type="ECO:0000313" key="4">
    <source>
        <dbReference type="EMBL" id="OIN90373.1"/>
    </source>
</evidence>
<keyword evidence="2" id="KW-1133">Transmembrane helix</keyword>
<feature type="transmembrane region" description="Helical" evidence="2">
    <location>
        <begin position="7"/>
        <end position="25"/>
    </location>
</feature>
<evidence type="ECO:0000256" key="1">
    <source>
        <dbReference type="ARBA" id="ARBA00005662"/>
    </source>
</evidence>
<evidence type="ECO:0000313" key="5">
    <source>
        <dbReference type="Proteomes" id="UP000182345"/>
    </source>
</evidence>
<dbReference type="Gene3D" id="3.40.830.10">
    <property type="entry name" value="LigB-like"/>
    <property type="match status" value="1"/>
</dbReference>
<keyword evidence="2" id="KW-0472">Membrane</keyword>
<dbReference type="SUPFAM" id="SSF56300">
    <property type="entry name" value="Metallo-dependent phosphatases"/>
    <property type="match status" value="1"/>
</dbReference>
<dbReference type="InterPro" id="IPR029052">
    <property type="entry name" value="Metallo-depent_PP-like"/>
</dbReference>
<evidence type="ECO:0000259" key="3">
    <source>
        <dbReference type="SMART" id="SM00854"/>
    </source>
</evidence>
<sequence>MKTRRGLIVSIPFLLFLLLLIYFGVRHSRGTTSLSPSFSTDFAYDNRTFFPAVLQYPSLSQGSSPSVMVVPHHLTASNIIARGISLLTADPPKTIILLSPNHANTGQCDIISSSNSWDTPYGQIQVDKNLLGSFVRHGTVCLDDQALVPEHGLAGLMPFLAFYLPNTQVVPFALKKNLDQTLLDSFIQQLITASPDTVIIASVDFSHGLTRDQATQRDDQTENFIYNHSYQAIEKLSSEYLDSPASLISALKIIRARSLVSEVLVHTDSYAFNHIPESVTSYYLLIGHMVVTQQSSVVNTIPSPTGIRDLKSEITSTTLLFGGDVMLGRSVGTRIAKNNDPSWPFKKISSILNDADLTFINLESPFGSECKSTDTGMVFCADPISVKGLVGSGVDIANLANNHIDNQGNSGFDLTISTLNQNQIAPVGLGKPVIKTVKNTKIAFLGFNDIPPNFSQVSASWPVNVSDQIIHAKSQADIVIASFHWGNEYSHRSLHQVELAHMAIDSGADAVIGHHPHWVQEIETYLGKPIYYSLGNLVFDQMWSEETRKGILVKLTYSGSKLIGQEKIPIKIFDYGQPVLDIDKF</sequence>